<dbReference type="InterPro" id="IPR009760">
    <property type="entry name" value="DUF1328"/>
</dbReference>
<dbReference type="Proteomes" id="UP000218323">
    <property type="component" value="Unassembled WGS sequence"/>
</dbReference>
<keyword evidence="4 5" id="KW-0472">Membrane</keyword>
<keyword evidence="1 5" id="KW-1003">Cell membrane</keyword>
<evidence type="ECO:0000256" key="4">
    <source>
        <dbReference type="ARBA" id="ARBA00023136"/>
    </source>
</evidence>
<comment type="similarity">
    <text evidence="5">Belongs to the UPF0391 family.</text>
</comment>
<name>A0A2A4I5Z4_9SPHN</name>
<organism evidence="6 7">
    <name type="scientific">Sphingomonas adhaesiva</name>
    <dbReference type="NCBI Taxonomy" id="28212"/>
    <lineage>
        <taxon>Bacteria</taxon>
        <taxon>Pseudomonadati</taxon>
        <taxon>Pseudomonadota</taxon>
        <taxon>Alphaproteobacteria</taxon>
        <taxon>Sphingomonadales</taxon>
        <taxon>Sphingomonadaceae</taxon>
        <taxon>Sphingomonas</taxon>
    </lineage>
</organism>
<evidence type="ECO:0000256" key="3">
    <source>
        <dbReference type="ARBA" id="ARBA00022989"/>
    </source>
</evidence>
<sequence length="61" mass="6276">MLKWAVIFLIVGLVLGALGFGGIGGAFVGIAKILFFIAIALFVIFLVLGLIAGKAVKDAID</sequence>
<dbReference type="HAMAP" id="MF_01361">
    <property type="entry name" value="UPF0391"/>
    <property type="match status" value="1"/>
</dbReference>
<proteinExistence type="inferred from homology"/>
<gene>
    <name evidence="6" type="ORF">COA07_07595</name>
</gene>
<evidence type="ECO:0000256" key="5">
    <source>
        <dbReference type="HAMAP-Rule" id="MF_01361"/>
    </source>
</evidence>
<dbReference type="GO" id="GO:0005886">
    <property type="term" value="C:plasma membrane"/>
    <property type="evidence" value="ECO:0007669"/>
    <property type="project" value="UniProtKB-SubCell"/>
</dbReference>
<dbReference type="EMBL" id="NWVC01000003">
    <property type="protein sequence ID" value="PCG14407.1"/>
    <property type="molecule type" value="Genomic_DNA"/>
</dbReference>
<reference evidence="6 7" key="1">
    <citation type="submission" date="2017-09" db="EMBL/GenBank/DDBJ databases">
        <title>Sphingomonas adhaesiva DSM 7418, whole genome shotgun sequence.</title>
        <authorList>
            <person name="Feng G."/>
            <person name="Zhu H."/>
        </authorList>
    </citation>
    <scope>NUCLEOTIDE SEQUENCE [LARGE SCALE GENOMIC DNA]</scope>
    <source>
        <strain evidence="6 7">DSM 7418</strain>
    </source>
</reference>
<keyword evidence="2 5" id="KW-0812">Transmembrane</keyword>
<dbReference type="RefSeq" id="WP_066712615.1">
    <property type="nucleotide sequence ID" value="NZ_JBHIWA010000023.1"/>
</dbReference>
<evidence type="ECO:0000256" key="1">
    <source>
        <dbReference type="ARBA" id="ARBA00022475"/>
    </source>
</evidence>
<evidence type="ECO:0000313" key="6">
    <source>
        <dbReference type="EMBL" id="PCG14407.1"/>
    </source>
</evidence>
<accession>A0A2A4I5Z4</accession>
<feature type="transmembrane region" description="Helical" evidence="5">
    <location>
        <begin position="29"/>
        <end position="52"/>
    </location>
</feature>
<dbReference type="Pfam" id="PF07043">
    <property type="entry name" value="DUF1328"/>
    <property type="match status" value="1"/>
</dbReference>
<keyword evidence="3 5" id="KW-1133">Transmembrane helix</keyword>
<keyword evidence="7" id="KW-1185">Reference proteome</keyword>
<dbReference type="AlphaFoldDB" id="A0A2A4I5Z4"/>
<comment type="caution">
    <text evidence="6">The sequence shown here is derived from an EMBL/GenBank/DDBJ whole genome shotgun (WGS) entry which is preliminary data.</text>
</comment>
<protein>
    <recommendedName>
        <fullName evidence="5">UPF0391 membrane protein COA07_07595</fullName>
    </recommendedName>
</protein>
<comment type="subcellular location">
    <subcellularLocation>
        <location evidence="5">Cell membrane</location>
        <topology evidence="5">Single-pass membrane protein</topology>
    </subcellularLocation>
</comment>
<evidence type="ECO:0000256" key="2">
    <source>
        <dbReference type="ARBA" id="ARBA00022692"/>
    </source>
</evidence>
<dbReference type="PIRSF" id="PIRSF036466">
    <property type="entry name" value="UCP036466"/>
    <property type="match status" value="1"/>
</dbReference>
<evidence type="ECO:0000313" key="7">
    <source>
        <dbReference type="Proteomes" id="UP000218323"/>
    </source>
</evidence>